<dbReference type="InterPro" id="IPR043132">
    <property type="entry name" value="BCAT-like_C"/>
</dbReference>
<dbReference type="GO" id="GO:0046394">
    <property type="term" value="P:carboxylic acid biosynthetic process"/>
    <property type="evidence" value="ECO:0007669"/>
    <property type="project" value="UniProtKB-ARBA"/>
</dbReference>
<keyword evidence="14" id="KW-1185">Reference proteome</keyword>
<evidence type="ECO:0000256" key="4">
    <source>
        <dbReference type="ARBA" id="ARBA00005072"/>
    </source>
</evidence>
<dbReference type="Gene3D" id="3.20.10.10">
    <property type="entry name" value="D-amino Acid Aminotransferase, subunit A, domain 2"/>
    <property type="match status" value="1"/>
</dbReference>
<evidence type="ECO:0000256" key="3">
    <source>
        <dbReference type="ARBA" id="ARBA00004931"/>
    </source>
</evidence>
<proteinExistence type="inferred from homology"/>
<dbReference type="InterPro" id="IPR050571">
    <property type="entry name" value="Class-IV_PLP-Dep_Aminotrnsfr"/>
</dbReference>
<dbReference type="Gene3D" id="3.30.470.10">
    <property type="match status" value="1"/>
</dbReference>
<protein>
    <recommendedName>
        <fullName evidence="6">branched-chain-amino-acid transaminase</fullName>
        <ecNumber evidence="6">2.6.1.42</ecNumber>
    </recommendedName>
</protein>
<dbReference type="CDD" id="cd00449">
    <property type="entry name" value="PLPDE_IV"/>
    <property type="match status" value="1"/>
</dbReference>
<sequence length="285" mass="32505">MKQEAVSEYFIVDRKLRATDDMKIFDRIGGDALYEVVKVVDGIPLFFEAHMARLRQSGKKSAIEIQKKDAEISEEIAALVQKNRCDHINVKLVRTELDGKEIFLTYFIRSEYPGRNVYARGIHTILFRGERENPNIKTVSASFRERVQAAREKTGAYEALLTDRNGYISEGSRSNIFFVKGGAIHTPPAGTVLMGVTRHYVMAICRELGITVNERTLHRDELTDIEGAFITGTTVDVLPIASIDHRKIRSVSDLRIQKIIKGYEKEIRFYTEMRKKSQALHLGQR</sequence>
<keyword evidence="13" id="KW-0032">Aminotransferase</keyword>
<dbReference type="RefSeq" id="WP_124330033.1">
    <property type="nucleotide sequence ID" value="NZ_BEXT01000001.1"/>
</dbReference>
<dbReference type="SUPFAM" id="SSF56752">
    <property type="entry name" value="D-aminoacid aminotransferase-like PLP-dependent enzymes"/>
    <property type="match status" value="1"/>
</dbReference>
<dbReference type="GO" id="GO:0005829">
    <property type="term" value="C:cytosol"/>
    <property type="evidence" value="ECO:0007669"/>
    <property type="project" value="TreeGrafter"/>
</dbReference>
<reference evidence="14" key="1">
    <citation type="submission" date="2017-11" db="EMBL/GenBank/DDBJ databases">
        <authorList>
            <person name="Watanabe M."/>
            <person name="Kojima H."/>
        </authorList>
    </citation>
    <scope>NUCLEOTIDE SEQUENCE [LARGE SCALE GENOMIC DNA]</scope>
    <source>
        <strain evidence="14">Tokyo 01</strain>
    </source>
</reference>
<accession>A0A401G113</accession>
<dbReference type="FunFam" id="3.20.10.10:FF:000002">
    <property type="entry name" value="D-alanine aminotransferase"/>
    <property type="match status" value="1"/>
</dbReference>
<dbReference type="InterPro" id="IPR001544">
    <property type="entry name" value="Aminotrans_IV"/>
</dbReference>
<comment type="pathway">
    <text evidence="2">Amino-acid biosynthesis; L-isoleucine biosynthesis; L-isoleucine from 2-oxobutanoate: step 4/4.</text>
</comment>
<comment type="catalytic activity">
    <reaction evidence="10">
        <text>L-leucine + 2-oxoglutarate = 4-methyl-2-oxopentanoate + L-glutamate</text>
        <dbReference type="Rhea" id="RHEA:18321"/>
        <dbReference type="ChEBI" id="CHEBI:16810"/>
        <dbReference type="ChEBI" id="CHEBI:17865"/>
        <dbReference type="ChEBI" id="CHEBI:29985"/>
        <dbReference type="ChEBI" id="CHEBI:57427"/>
        <dbReference type="EC" id="2.6.1.42"/>
    </reaction>
</comment>
<evidence type="ECO:0000256" key="2">
    <source>
        <dbReference type="ARBA" id="ARBA00004824"/>
    </source>
</evidence>
<organism evidence="13 14">
    <name type="scientific">Desulfonema ishimotonii</name>
    <dbReference type="NCBI Taxonomy" id="45657"/>
    <lineage>
        <taxon>Bacteria</taxon>
        <taxon>Pseudomonadati</taxon>
        <taxon>Thermodesulfobacteriota</taxon>
        <taxon>Desulfobacteria</taxon>
        <taxon>Desulfobacterales</taxon>
        <taxon>Desulfococcaceae</taxon>
        <taxon>Desulfonema</taxon>
    </lineage>
</organism>
<evidence type="ECO:0000313" key="13">
    <source>
        <dbReference type="EMBL" id="GBC62900.1"/>
    </source>
</evidence>
<comment type="similarity">
    <text evidence="5 11">Belongs to the class-IV pyridoxal-phosphate-dependent aminotransferase family.</text>
</comment>
<comment type="catalytic activity">
    <reaction evidence="9">
        <text>L-isoleucine + 2-oxoglutarate = (S)-3-methyl-2-oxopentanoate + L-glutamate</text>
        <dbReference type="Rhea" id="RHEA:24801"/>
        <dbReference type="ChEBI" id="CHEBI:16810"/>
        <dbReference type="ChEBI" id="CHEBI:29985"/>
        <dbReference type="ChEBI" id="CHEBI:35146"/>
        <dbReference type="ChEBI" id="CHEBI:58045"/>
        <dbReference type="EC" id="2.6.1.42"/>
    </reaction>
</comment>
<evidence type="ECO:0000256" key="7">
    <source>
        <dbReference type="ARBA" id="ARBA00022898"/>
    </source>
</evidence>
<dbReference type="PANTHER" id="PTHR42743">
    <property type="entry name" value="AMINO-ACID AMINOTRANSFERASE"/>
    <property type="match status" value="1"/>
</dbReference>
<evidence type="ECO:0000256" key="6">
    <source>
        <dbReference type="ARBA" id="ARBA00013053"/>
    </source>
</evidence>
<reference evidence="14" key="2">
    <citation type="submission" date="2019-01" db="EMBL/GenBank/DDBJ databases">
        <title>Genome sequence of Desulfonema ishimotonii strain Tokyo 01.</title>
        <authorList>
            <person name="Fukui M."/>
        </authorList>
    </citation>
    <scope>NUCLEOTIDE SEQUENCE [LARGE SCALE GENOMIC DNA]</scope>
    <source>
        <strain evidence="14">Tokyo 01</strain>
    </source>
</reference>
<dbReference type="PANTHER" id="PTHR42743:SF11">
    <property type="entry name" value="AMINODEOXYCHORISMATE LYASE"/>
    <property type="match status" value="1"/>
</dbReference>
<dbReference type="GO" id="GO:0008652">
    <property type="term" value="P:amino acid biosynthetic process"/>
    <property type="evidence" value="ECO:0007669"/>
    <property type="project" value="UniProtKB-ARBA"/>
</dbReference>
<dbReference type="InterPro" id="IPR043131">
    <property type="entry name" value="BCAT-like_N"/>
</dbReference>
<gene>
    <name evidence="13" type="ORF">DENIS_3884</name>
</gene>
<dbReference type="InterPro" id="IPR036038">
    <property type="entry name" value="Aminotransferase-like"/>
</dbReference>
<comment type="pathway">
    <text evidence="3">Amino-acid biosynthesis; L-valine biosynthesis; L-valine from pyruvate: step 4/4.</text>
</comment>
<dbReference type="AlphaFoldDB" id="A0A401G113"/>
<evidence type="ECO:0000256" key="5">
    <source>
        <dbReference type="ARBA" id="ARBA00009320"/>
    </source>
</evidence>
<evidence type="ECO:0000313" key="14">
    <source>
        <dbReference type="Proteomes" id="UP000288096"/>
    </source>
</evidence>
<keyword evidence="13" id="KW-0808">Transferase</keyword>
<evidence type="ECO:0000256" key="9">
    <source>
        <dbReference type="ARBA" id="ARBA00048798"/>
    </source>
</evidence>
<dbReference type="Proteomes" id="UP000288096">
    <property type="component" value="Unassembled WGS sequence"/>
</dbReference>
<evidence type="ECO:0000256" key="11">
    <source>
        <dbReference type="RuleBase" id="RU004106"/>
    </source>
</evidence>
<evidence type="ECO:0000256" key="10">
    <source>
        <dbReference type="ARBA" id="ARBA00049229"/>
    </source>
</evidence>
<dbReference type="EMBL" id="BEXT01000001">
    <property type="protein sequence ID" value="GBC62900.1"/>
    <property type="molecule type" value="Genomic_DNA"/>
</dbReference>
<evidence type="ECO:0000256" key="8">
    <source>
        <dbReference type="ARBA" id="ARBA00048212"/>
    </source>
</evidence>
<name>A0A401G113_9BACT</name>
<comment type="catalytic activity">
    <reaction evidence="8">
        <text>L-valine + 2-oxoglutarate = 3-methyl-2-oxobutanoate + L-glutamate</text>
        <dbReference type="Rhea" id="RHEA:24813"/>
        <dbReference type="ChEBI" id="CHEBI:11851"/>
        <dbReference type="ChEBI" id="CHEBI:16810"/>
        <dbReference type="ChEBI" id="CHEBI:29985"/>
        <dbReference type="ChEBI" id="CHEBI:57762"/>
        <dbReference type="EC" id="2.6.1.42"/>
    </reaction>
</comment>
<dbReference type="GO" id="GO:0004084">
    <property type="term" value="F:branched-chain-amino-acid transaminase activity"/>
    <property type="evidence" value="ECO:0007669"/>
    <property type="project" value="UniProtKB-EC"/>
</dbReference>
<comment type="caution">
    <text evidence="13">The sequence shown here is derived from an EMBL/GenBank/DDBJ whole genome shotgun (WGS) entry which is preliminary data.</text>
</comment>
<dbReference type="InterPro" id="IPR018300">
    <property type="entry name" value="Aminotrans_IV_CS"/>
</dbReference>
<dbReference type="Pfam" id="PF01063">
    <property type="entry name" value="Aminotran_4"/>
    <property type="match status" value="1"/>
</dbReference>
<keyword evidence="7 12" id="KW-0663">Pyridoxal phosphate</keyword>
<evidence type="ECO:0000256" key="12">
    <source>
        <dbReference type="RuleBase" id="RU004516"/>
    </source>
</evidence>
<comment type="cofactor">
    <cofactor evidence="1 12">
        <name>pyridoxal 5'-phosphate</name>
        <dbReference type="ChEBI" id="CHEBI:597326"/>
    </cofactor>
</comment>
<evidence type="ECO:0000256" key="1">
    <source>
        <dbReference type="ARBA" id="ARBA00001933"/>
    </source>
</evidence>
<dbReference type="PROSITE" id="PS00770">
    <property type="entry name" value="AA_TRANSFER_CLASS_4"/>
    <property type="match status" value="1"/>
</dbReference>
<dbReference type="EC" id="2.6.1.42" evidence="6"/>
<comment type="pathway">
    <text evidence="4">Amino-acid biosynthesis; L-leucine biosynthesis; L-leucine from 3-methyl-2-oxobutanoate: step 4/4.</text>
</comment>
<dbReference type="OrthoDB" id="9805628at2"/>